<dbReference type="Pfam" id="PF07235">
    <property type="entry name" value="DUF1427"/>
    <property type="match status" value="1"/>
</dbReference>
<dbReference type="STRING" id="1804984.AYM40_27820"/>
<reference evidence="3 4" key="1">
    <citation type="journal article" date="2016" name="Gene">
        <title>PacBio SMRT assembly of a complex multi-replicon genome reveals chlorocatechol degradative operon in a region of genome plasticity.</title>
        <authorList>
            <person name="Ricker N."/>
            <person name="Shen S.Y."/>
            <person name="Goordial J."/>
            <person name="Jin S."/>
            <person name="Fulthorpe R.R."/>
        </authorList>
    </citation>
    <scope>NUCLEOTIDE SEQUENCE [LARGE SCALE GENOMIC DNA]</scope>
    <source>
        <strain evidence="3 4">OLGA172</strain>
    </source>
</reference>
<dbReference type="RefSeq" id="WP_063499340.1">
    <property type="nucleotide sequence ID" value="NZ_CP014579.1"/>
</dbReference>
<keyword evidence="2" id="KW-1133">Transmembrane helix</keyword>
<keyword evidence="4" id="KW-1185">Reference proteome</keyword>
<organism evidence="3 4">
    <name type="scientific">Paraburkholderia phytofirmans OLGA172</name>
    <dbReference type="NCBI Taxonomy" id="1417228"/>
    <lineage>
        <taxon>Bacteria</taxon>
        <taxon>Pseudomonadati</taxon>
        <taxon>Pseudomonadota</taxon>
        <taxon>Betaproteobacteria</taxon>
        <taxon>Burkholderiales</taxon>
        <taxon>Burkholderiaceae</taxon>
        <taxon>Paraburkholderia</taxon>
    </lineage>
</organism>
<proteinExistence type="predicted"/>
<protein>
    <submittedName>
        <fullName evidence="3">XapX domain-containing protein</fullName>
    </submittedName>
</protein>
<dbReference type="Proteomes" id="UP000076852">
    <property type="component" value="Chromosome 2"/>
</dbReference>
<dbReference type="InterPro" id="IPR009872">
    <property type="entry name" value="DUF1427"/>
</dbReference>
<feature type="region of interest" description="Disordered" evidence="1">
    <location>
        <begin position="76"/>
        <end position="96"/>
    </location>
</feature>
<accession>A0A160FTR7</accession>
<name>A0A160FTR7_9BURK</name>
<evidence type="ECO:0000313" key="4">
    <source>
        <dbReference type="Proteomes" id="UP000076852"/>
    </source>
</evidence>
<dbReference type="NCBIfam" id="TIGR03510">
    <property type="entry name" value="XapX"/>
    <property type="match status" value="1"/>
</dbReference>
<feature type="transmembrane region" description="Helical" evidence="2">
    <location>
        <begin position="29"/>
        <end position="46"/>
    </location>
</feature>
<dbReference type="AlphaFoldDB" id="A0A160FTR7"/>
<gene>
    <name evidence="3" type="ORF">AYM40_27820</name>
</gene>
<evidence type="ECO:0000256" key="1">
    <source>
        <dbReference type="SAM" id="MobiDB-lite"/>
    </source>
</evidence>
<dbReference type="EMBL" id="CP014579">
    <property type="protein sequence ID" value="ANB76088.1"/>
    <property type="molecule type" value="Genomic_DNA"/>
</dbReference>
<evidence type="ECO:0000256" key="2">
    <source>
        <dbReference type="SAM" id="Phobius"/>
    </source>
</evidence>
<keyword evidence="2" id="KW-0812">Transmembrane</keyword>
<evidence type="ECO:0000313" key="3">
    <source>
        <dbReference type="EMBL" id="ANB76088.1"/>
    </source>
</evidence>
<dbReference type="InterPro" id="IPR020017">
    <property type="entry name" value="XapX_domain"/>
</dbReference>
<sequence length="96" mass="10082">MKAYIFSLLAGVLVGVIYSLIHVRSPAPPLVALVGLLGILAGEQIIPVGKQMLSGSGFHAAWQQSKCTQHMFGSLPGRNAGDTARVTAANLPEKRS</sequence>
<dbReference type="KEGG" id="buz:AYM40_27820"/>
<dbReference type="OrthoDB" id="4302993at2"/>
<keyword evidence="2" id="KW-0472">Membrane</keyword>